<evidence type="ECO:0000256" key="8">
    <source>
        <dbReference type="ARBA" id="ARBA00023065"/>
    </source>
</evidence>
<gene>
    <name evidence="23" type="ORF">QTO34_010173</name>
</gene>
<keyword evidence="3 18" id="KW-0633">Potassium transport</keyword>
<feature type="region of interest" description="Disordered" evidence="19">
    <location>
        <begin position="1"/>
        <end position="68"/>
    </location>
</feature>
<evidence type="ECO:0000256" key="11">
    <source>
        <dbReference type="ARBA" id="ARBA00034430"/>
    </source>
</evidence>
<evidence type="ECO:0000256" key="5">
    <source>
        <dbReference type="ARBA" id="ARBA00022882"/>
    </source>
</evidence>
<keyword evidence="5 18" id="KW-0851">Voltage-gated channel</keyword>
<dbReference type="GO" id="GO:1990573">
    <property type="term" value="P:potassium ion import across plasma membrane"/>
    <property type="evidence" value="ECO:0007669"/>
    <property type="project" value="TreeGrafter"/>
</dbReference>
<evidence type="ECO:0000313" key="24">
    <source>
        <dbReference type="Proteomes" id="UP001177744"/>
    </source>
</evidence>
<evidence type="ECO:0000256" key="6">
    <source>
        <dbReference type="ARBA" id="ARBA00022958"/>
    </source>
</evidence>
<evidence type="ECO:0000256" key="4">
    <source>
        <dbReference type="ARBA" id="ARBA00022692"/>
    </source>
</evidence>
<feature type="transmembrane region" description="Helical" evidence="20">
    <location>
        <begin position="143"/>
        <end position="161"/>
    </location>
</feature>
<dbReference type="PRINTS" id="PR01320">
    <property type="entry name" value="KIRCHANNEL"/>
</dbReference>
<dbReference type="GO" id="GO:0034765">
    <property type="term" value="P:regulation of monoatomic ion transmembrane transport"/>
    <property type="evidence" value="ECO:0007669"/>
    <property type="project" value="TreeGrafter"/>
</dbReference>
<evidence type="ECO:0000256" key="12">
    <source>
        <dbReference type="ARBA" id="ARBA00054205"/>
    </source>
</evidence>
<dbReference type="AlphaFoldDB" id="A0AA40HEZ0"/>
<feature type="compositionally biased region" description="Low complexity" evidence="19">
    <location>
        <begin position="55"/>
        <end position="64"/>
    </location>
</feature>
<dbReference type="EMBL" id="JAULJE010000021">
    <property type="protein sequence ID" value="KAK1329989.1"/>
    <property type="molecule type" value="Genomic_DNA"/>
</dbReference>
<dbReference type="SUPFAM" id="SSF81296">
    <property type="entry name" value="E set domains"/>
    <property type="match status" value="1"/>
</dbReference>
<dbReference type="PIRSF" id="PIRSF005465">
    <property type="entry name" value="GIRK_kir"/>
    <property type="match status" value="1"/>
</dbReference>
<reference evidence="23" key="1">
    <citation type="submission" date="2023-06" db="EMBL/GenBank/DDBJ databases">
        <title>Reference genome for the Northern bat (Eptesicus nilssonii), a most northern bat species.</title>
        <authorList>
            <person name="Laine V.N."/>
            <person name="Pulliainen A.T."/>
            <person name="Lilley T.M."/>
        </authorList>
    </citation>
    <scope>NUCLEOTIDE SEQUENCE</scope>
    <source>
        <strain evidence="23">BLF_Eptnil</strain>
        <tissue evidence="23">Kidney</tissue>
    </source>
</reference>
<dbReference type="Proteomes" id="UP001177744">
    <property type="component" value="Unassembled WGS sequence"/>
</dbReference>
<comment type="subcellular location">
    <subcellularLocation>
        <location evidence="1 18">Membrane</location>
        <topology evidence="1 18">Multi-pass membrane protein</topology>
    </subcellularLocation>
</comment>
<dbReference type="Pfam" id="PF17655">
    <property type="entry name" value="IRK_C"/>
    <property type="match status" value="1"/>
</dbReference>
<evidence type="ECO:0000256" key="13">
    <source>
        <dbReference type="ARBA" id="ARBA00061031"/>
    </source>
</evidence>
<evidence type="ECO:0000259" key="22">
    <source>
        <dbReference type="Pfam" id="PF17655"/>
    </source>
</evidence>
<feature type="site" description="Role in the control of polyamine-mediated channel gating and in the blocking by intracellular magnesium" evidence="17">
    <location>
        <position position="196"/>
    </location>
</feature>
<comment type="function">
    <text evidence="12">Inward rectifier potassium channels are characterized by a greater tendency to allow potassium to flow into the cell rather than out of it. Their voltage dependence is regulated by the concentration of extracellular potassium; as external potassium is raised, the voltage range of the channel opening shifts to more positive voltages.</text>
</comment>
<dbReference type="PANTHER" id="PTHR11767">
    <property type="entry name" value="INWARD RECTIFIER POTASSIUM CHANNEL"/>
    <property type="match status" value="1"/>
</dbReference>
<dbReference type="FunFam" id="2.60.40.1400:FF:000001">
    <property type="entry name" value="G protein-activated inward rectifier potassium channel 2"/>
    <property type="match status" value="1"/>
</dbReference>
<dbReference type="FunFam" id="1.10.287.70:FF:000063">
    <property type="entry name" value="ATP-sensitive inward rectifier potassium channel 14"/>
    <property type="match status" value="1"/>
</dbReference>
<evidence type="ECO:0000256" key="3">
    <source>
        <dbReference type="ARBA" id="ARBA00022538"/>
    </source>
</evidence>
<dbReference type="Gene3D" id="2.60.40.1400">
    <property type="entry name" value="G protein-activated inward rectifier potassium channel 1"/>
    <property type="match status" value="1"/>
</dbReference>
<protein>
    <recommendedName>
        <fullName evidence="14">ATP-sensitive inward rectifier potassium channel 14</fullName>
    </recommendedName>
    <alternativeName>
        <fullName evidence="16">Inward rectifier K(+) channel Kir2.4</fullName>
    </alternativeName>
    <alternativeName>
        <fullName evidence="15">Potassium channel, inwardly rectifying subfamily J member 14</fullName>
    </alternativeName>
</protein>
<evidence type="ECO:0000259" key="21">
    <source>
        <dbReference type="Pfam" id="PF01007"/>
    </source>
</evidence>
<evidence type="ECO:0000256" key="15">
    <source>
        <dbReference type="ARBA" id="ARBA00080036"/>
    </source>
</evidence>
<dbReference type="InterPro" id="IPR040445">
    <property type="entry name" value="Kir_TM"/>
</dbReference>
<feature type="region of interest" description="Disordered" evidence="19">
    <location>
        <begin position="419"/>
        <end position="447"/>
    </location>
</feature>
<comment type="catalytic activity">
    <reaction evidence="11">
        <text>K(+)(in) = K(+)(out)</text>
        <dbReference type="Rhea" id="RHEA:29463"/>
        <dbReference type="ChEBI" id="CHEBI:29103"/>
    </reaction>
</comment>
<evidence type="ECO:0000313" key="23">
    <source>
        <dbReference type="EMBL" id="KAK1329989.1"/>
    </source>
</evidence>
<evidence type="ECO:0000256" key="2">
    <source>
        <dbReference type="ARBA" id="ARBA00022448"/>
    </source>
</evidence>
<dbReference type="Gene3D" id="1.10.287.70">
    <property type="match status" value="1"/>
</dbReference>
<feature type="transmembrane region" description="Helical" evidence="20">
    <location>
        <begin position="105"/>
        <end position="131"/>
    </location>
</feature>
<feature type="domain" description="Inward rectifier potassium channel C-terminal" evidence="22">
    <location>
        <begin position="217"/>
        <end position="389"/>
    </location>
</feature>
<organism evidence="23 24">
    <name type="scientific">Cnephaeus nilssonii</name>
    <name type="common">Northern bat</name>
    <name type="synonym">Eptesicus nilssonii</name>
    <dbReference type="NCBI Taxonomy" id="3371016"/>
    <lineage>
        <taxon>Eukaryota</taxon>
        <taxon>Metazoa</taxon>
        <taxon>Chordata</taxon>
        <taxon>Craniata</taxon>
        <taxon>Vertebrata</taxon>
        <taxon>Euteleostomi</taxon>
        <taxon>Mammalia</taxon>
        <taxon>Eutheria</taxon>
        <taxon>Laurasiatheria</taxon>
        <taxon>Chiroptera</taxon>
        <taxon>Yangochiroptera</taxon>
        <taxon>Vespertilionidae</taxon>
        <taxon>Cnephaeus</taxon>
    </lineage>
</organism>
<feature type="transmembrane region" description="Helical" evidence="20">
    <location>
        <begin position="181"/>
        <end position="205"/>
    </location>
</feature>
<evidence type="ECO:0000256" key="17">
    <source>
        <dbReference type="PIRSR" id="PIRSR005465-1"/>
    </source>
</evidence>
<dbReference type="InterPro" id="IPR013518">
    <property type="entry name" value="K_chnl_inward-rec_Kir_cyto"/>
</dbReference>
<keyword evidence="7 20" id="KW-1133">Transmembrane helix</keyword>
<dbReference type="GO" id="GO:0034702">
    <property type="term" value="C:monoatomic ion channel complex"/>
    <property type="evidence" value="ECO:0007669"/>
    <property type="project" value="UniProtKB-KW"/>
</dbReference>
<feature type="compositionally biased region" description="Gly residues" evidence="19">
    <location>
        <begin position="24"/>
        <end position="36"/>
    </location>
</feature>
<evidence type="ECO:0000256" key="10">
    <source>
        <dbReference type="ARBA" id="ARBA00023303"/>
    </source>
</evidence>
<dbReference type="Pfam" id="PF01007">
    <property type="entry name" value="IRK"/>
    <property type="match status" value="1"/>
</dbReference>
<accession>A0AA40HEZ0</accession>
<dbReference type="InterPro" id="IPR041647">
    <property type="entry name" value="IRK_C"/>
</dbReference>
<keyword evidence="2 18" id="KW-0813">Transport</keyword>
<dbReference type="GO" id="GO:0005886">
    <property type="term" value="C:plasma membrane"/>
    <property type="evidence" value="ECO:0007669"/>
    <property type="project" value="TreeGrafter"/>
</dbReference>
<feature type="compositionally biased region" description="Acidic residues" evidence="19">
    <location>
        <begin position="419"/>
        <end position="434"/>
    </location>
</feature>
<keyword evidence="9 20" id="KW-0472">Membrane</keyword>
<keyword evidence="8 18" id="KW-0406">Ion transport</keyword>
<evidence type="ECO:0000256" key="16">
    <source>
        <dbReference type="ARBA" id="ARBA00081412"/>
    </source>
</evidence>
<feature type="compositionally biased region" description="Low complexity" evidence="19">
    <location>
        <begin position="14"/>
        <end position="23"/>
    </location>
</feature>
<evidence type="ECO:0000256" key="14">
    <source>
        <dbReference type="ARBA" id="ARBA00067113"/>
    </source>
</evidence>
<comment type="similarity">
    <text evidence="13">Belongs to the inward rectifier-type potassium channel (TC 1.A.2.1) family. KCNJ14 subfamily.</text>
</comment>
<proteinExistence type="inferred from homology"/>
<dbReference type="PANTHER" id="PTHR11767:SF40">
    <property type="entry name" value="ATP-SENSITIVE INWARD RECTIFIER POTASSIUM CHANNEL 14"/>
    <property type="match status" value="1"/>
</dbReference>
<comment type="caution">
    <text evidence="23">The sequence shown here is derived from an EMBL/GenBank/DDBJ whole genome shotgun (WGS) entry which is preliminary data.</text>
</comment>
<keyword evidence="4 18" id="KW-0812">Transmembrane</keyword>
<keyword evidence="6 18" id="KW-0630">Potassium</keyword>
<keyword evidence="10 18" id="KW-0407">Ion channel</keyword>
<dbReference type="SUPFAM" id="SSF81324">
    <property type="entry name" value="Voltage-gated potassium channels"/>
    <property type="match status" value="1"/>
</dbReference>
<evidence type="ECO:0000256" key="20">
    <source>
        <dbReference type="SAM" id="Phobius"/>
    </source>
</evidence>
<evidence type="ECO:0000256" key="19">
    <source>
        <dbReference type="SAM" id="MobiDB-lite"/>
    </source>
</evidence>
<evidence type="ECO:0000256" key="18">
    <source>
        <dbReference type="RuleBase" id="RU003822"/>
    </source>
</evidence>
<sequence>MRSAGSGRPPPTSPSGGVVPANGPGQGPGRLSGGLEPGDSRAGDEEAGPGLCRNGWAPAPSPAAGRRRGRFVKKDGHCNVRFVNLGGQGARYLSDLFTTCVDVRWRWMCLLFSCSFLASWLLFGLAFWLIASLHGDLAAPPPPAPCFSHVASFLAAFLFALETQTSIGYGVRSVTEECPAAVAAVVLQCIAGCVLDAFVVGAVMAKMAKPKKRNETLIFSENAVVALRDRRLCLMWRVGNLRRSHLVEAHVRAQLLQPRVTPEGEYIPLDHQDVDVGFDGGTDRIFLVSPITIVHEIDSSSPLYELGRAELARADFELVVILEGMVEATAMTTQCRSSYLPGELLWGHRFEPVLFQRGSQYEVDYRHFHRTYEVPGTPVCSAKELDERAERDSHSPKSSFPDSLTAFCYENELALSCCQEEEETKEGDESEAEEGAASPRDSHQPCL</sequence>
<dbReference type="InterPro" id="IPR016449">
    <property type="entry name" value="K_chnl_inward-rec_Kir"/>
</dbReference>
<dbReference type="GO" id="GO:0005242">
    <property type="term" value="F:inward rectifier potassium channel activity"/>
    <property type="evidence" value="ECO:0007669"/>
    <property type="project" value="InterPro"/>
</dbReference>
<feature type="domain" description="Potassium channel inwardly rectifying transmembrane" evidence="21">
    <location>
        <begin position="72"/>
        <end position="210"/>
    </location>
</feature>
<evidence type="ECO:0000256" key="7">
    <source>
        <dbReference type="ARBA" id="ARBA00022989"/>
    </source>
</evidence>
<evidence type="ECO:0000256" key="9">
    <source>
        <dbReference type="ARBA" id="ARBA00023136"/>
    </source>
</evidence>
<name>A0AA40HEZ0_CNENI</name>
<keyword evidence="24" id="KW-1185">Reference proteome</keyword>
<dbReference type="InterPro" id="IPR014756">
    <property type="entry name" value="Ig_E-set"/>
</dbReference>
<evidence type="ECO:0000256" key="1">
    <source>
        <dbReference type="ARBA" id="ARBA00004141"/>
    </source>
</evidence>